<dbReference type="EMBL" id="SPNV01000219">
    <property type="protein sequence ID" value="KAF5858118.1"/>
    <property type="molecule type" value="Genomic_DNA"/>
</dbReference>
<dbReference type="PANTHER" id="PTHR10622">
    <property type="entry name" value="HET DOMAIN-CONTAINING PROTEIN"/>
    <property type="match status" value="1"/>
</dbReference>
<dbReference type="AlphaFoldDB" id="A0A8H6A2D6"/>
<organism evidence="4 5">
    <name type="scientific">Petromyces alliaceus</name>
    <name type="common">Aspergillus alliaceus</name>
    <dbReference type="NCBI Taxonomy" id="209559"/>
    <lineage>
        <taxon>Eukaryota</taxon>
        <taxon>Fungi</taxon>
        <taxon>Dikarya</taxon>
        <taxon>Ascomycota</taxon>
        <taxon>Pezizomycotina</taxon>
        <taxon>Eurotiomycetes</taxon>
        <taxon>Eurotiomycetidae</taxon>
        <taxon>Eurotiales</taxon>
        <taxon>Aspergillaceae</taxon>
        <taxon>Aspergillus</taxon>
        <taxon>Aspergillus subgen. Circumdati</taxon>
    </lineage>
</organism>
<feature type="domain" description="T6SS Phospholipase effector Tle1-like catalytic" evidence="2">
    <location>
        <begin position="354"/>
        <end position="550"/>
    </location>
</feature>
<evidence type="ECO:0008006" key="6">
    <source>
        <dbReference type="Google" id="ProtNLM"/>
    </source>
</evidence>
<dbReference type="PANTHER" id="PTHR10622:SF10">
    <property type="entry name" value="HET DOMAIN-CONTAINING PROTEIN"/>
    <property type="match status" value="1"/>
</dbReference>
<evidence type="ECO:0000259" key="1">
    <source>
        <dbReference type="Pfam" id="PF06985"/>
    </source>
</evidence>
<feature type="domain" description="DUF8212" evidence="3">
    <location>
        <begin position="217"/>
        <end position="241"/>
    </location>
</feature>
<evidence type="ECO:0000259" key="2">
    <source>
        <dbReference type="Pfam" id="PF09994"/>
    </source>
</evidence>
<keyword evidence="5" id="KW-1185">Reference proteome</keyword>
<accession>A0A8H6A2D6</accession>
<protein>
    <recommendedName>
        <fullName evidence="6">Heterokaryon incompatibility domain-containing protein</fullName>
    </recommendedName>
</protein>
<evidence type="ECO:0000313" key="4">
    <source>
        <dbReference type="EMBL" id="KAF5858118.1"/>
    </source>
</evidence>
<dbReference type="Pfam" id="PF09994">
    <property type="entry name" value="T6SS_Tle1-like_cat"/>
    <property type="match status" value="1"/>
</dbReference>
<proteinExistence type="predicted"/>
<evidence type="ECO:0000259" key="3">
    <source>
        <dbReference type="Pfam" id="PF26640"/>
    </source>
</evidence>
<dbReference type="InterPro" id="IPR058525">
    <property type="entry name" value="DUF8212"/>
</dbReference>
<name>A0A8H6A2D6_PETAA</name>
<sequence length="751" mass="85573">MRLIRTQPPLDLEEFSENEVPPYAILSHRWGSEEVTFEEMTNKDERIKRKAGYRKIEQFCARVARDGFKYAWVDTCAINKDSSAELSEAINSMFGWYQRAKVCYAYLSDADEGTISQSQWFTRGWTLQELIAPPTVLFLAKDWSEIGNKTCLSALIQEITGIDEGILLGSSRPQDFSIAKRMSWAAGRRTTRTEDVAYCLMGIFNVNMPLLYGEGDRAFARLQEEIMKDSDDQTLFAWENDDISFESPSGLLARSPADFKPTGGVVPFHFSKDAAPFALTNRGIRMHLPLIPPYGKQTMAILEYQKASFVGGKGRFSADYNDSSMAKLHRMFDRVENHQLCYYQVLNPKAKSESYVLGAYKFLMTHFEHDDQICLFGYANGAFAVQRLACLIEYMGILSITHEDMVLRAWQTFTSWYKQPEETNEGIGSKVVSSKYMKGFRETFCRPTGGIRFVGLVDTTSHAAQDNKKLPSKICIPARTIRHAVSIDERQTIFRPILVENMPFCEGGATQDIEEVWFPGSHDDLGGQMPVEADEPWPLSLVPLLWIVREATKAGLYFDREKQTRFTCNPLLHAGHSFSDQHNLSEPKDPERPWRHASQTGHLHNPLRFGHGWPWATVYRRRLKEYFLSTRLDSPVSFLRPSIMKGSPRPISPVALLHVSVVLRIKADLTYRPPNLIDKQANQDKELAKWTMLRDENENARGYYVRAIPHRRVVEVDRGESHSSSAAAPDIDTFIFTKVDGQADSYRLKGL</sequence>
<dbReference type="InterPro" id="IPR010730">
    <property type="entry name" value="HET"/>
</dbReference>
<dbReference type="Proteomes" id="UP000541154">
    <property type="component" value="Unassembled WGS sequence"/>
</dbReference>
<feature type="domain" description="Heterokaryon incompatibility" evidence="1">
    <location>
        <begin position="23"/>
        <end position="112"/>
    </location>
</feature>
<comment type="caution">
    <text evidence="4">The sequence shown here is derived from an EMBL/GenBank/DDBJ whole genome shotgun (WGS) entry which is preliminary data.</text>
</comment>
<dbReference type="Pfam" id="PF26640">
    <property type="entry name" value="DUF8212"/>
    <property type="match status" value="1"/>
</dbReference>
<reference evidence="4 5" key="1">
    <citation type="submission" date="2019-04" db="EMBL/GenBank/DDBJ databases">
        <title>Aspergillus burnettii sp. nov., novel species from soil in southeast Queensland.</title>
        <authorList>
            <person name="Gilchrist C.L.M."/>
            <person name="Pitt J.I."/>
            <person name="Lange L."/>
            <person name="Lacey H.J."/>
            <person name="Vuong D."/>
            <person name="Midgley D.J."/>
            <person name="Greenfield P."/>
            <person name="Bradbury M."/>
            <person name="Lacey E."/>
            <person name="Busk P.K."/>
            <person name="Pilgaard B."/>
            <person name="Chooi Y.H."/>
            <person name="Piggott A.M."/>
        </authorList>
    </citation>
    <scope>NUCLEOTIDE SEQUENCE [LARGE SCALE GENOMIC DNA]</scope>
    <source>
        <strain evidence="4 5">FRR 5400</strain>
    </source>
</reference>
<dbReference type="Pfam" id="PF06985">
    <property type="entry name" value="HET"/>
    <property type="match status" value="1"/>
</dbReference>
<gene>
    <name evidence="4" type="ORF">ETB97_004765</name>
</gene>
<evidence type="ECO:0000313" key="5">
    <source>
        <dbReference type="Proteomes" id="UP000541154"/>
    </source>
</evidence>
<dbReference type="InterPro" id="IPR018712">
    <property type="entry name" value="Tle1-like_cat"/>
</dbReference>